<feature type="transmembrane region" description="Helical" evidence="7">
    <location>
        <begin position="27"/>
        <end position="49"/>
    </location>
</feature>
<evidence type="ECO:0000313" key="9">
    <source>
        <dbReference type="EMBL" id="GGP06665.1"/>
    </source>
</evidence>
<proteinExistence type="predicted"/>
<evidence type="ECO:0000313" key="10">
    <source>
        <dbReference type="Proteomes" id="UP000660745"/>
    </source>
</evidence>
<organism evidence="9 10">
    <name type="scientific">Nonomuraea glycinis</name>
    <dbReference type="NCBI Taxonomy" id="2047744"/>
    <lineage>
        <taxon>Bacteria</taxon>
        <taxon>Bacillati</taxon>
        <taxon>Actinomycetota</taxon>
        <taxon>Actinomycetes</taxon>
        <taxon>Streptosporangiales</taxon>
        <taxon>Streptosporangiaceae</taxon>
        <taxon>Nonomuraea</taxon>
    </lineage>
</organism>
<feature type="compositionally biased region" description="Low complexity" evidence="6">
    <location>
        <begin position="513"/>
        <end position="531"/>
    </location>
</feature>
<sequence>MRSSPAAVQPGSVPGTDAPRRATLLRLVGAGVMLTVMADTTATTLAVGLMRNSAAGNGMPLNDLVWLTSAAFVPIAALLASAGRWADLFGRRRVLVIGLLVFVAGGIATLTLPSWPAVLAARAVQGAGAAAMIPASLAVLLGELPEQQRRGAIALWSSASGLGCLLMQAGSGWLAAGFGWRALFAPVVVTGLLLLVACAWLPPGTNRATARSRPDLLGGCLLAASIAALVLAISKMTTWGMDSAWLACAALVLLVAALAQARRHRVPAIDLTLWRRPGFAWGWLATWGFGMLSYGLLTLQPLYLLQLGFPMMEVALWLTPTSVAMVITAWLGGKIVRKLGPYGLIYLGAAVCGGSCVVALAQTTPNLWGLAASIGIGIGVGALAPGTSMATTLTAQPHQYASAVGAAVMSRMVGGAVGVAAVSVIIDHPFMAGPLGGLASALAICVAVSVLVGSLALIKMLRMPHATGEVMVLVPRRMLLELRTTLATVAAEADALQAAQLAGESPAISPTTAIPQQRRATAPAPAMRATAGSPTRPLGGTLVRSPEGLSSWQ</sequence>
<comment type="subcellular location">
    <subcellularLocation>
        <location evidence="1">Cell membrane</location>
        <topology evidence="1">Multi-pass membrane protein</topology>
    </subcellularLocation>
</comment>
<accession>A0A918A3Y3</accession>
<evidence type="ECO:0000256" key="7">
    <source>
        <dbReference type="SAM" id="Phobius"/>
    </source>
</evidence>
<dbReference type="GO" id="GO:0022857">
    <property type="term" value="F:transmembrane transporter activity"/>
    <property type="evidence" value="ECO:0007669"/>
    <property type="project" value="InterPro"/>
</dbReference>
<dbReference type="EMBL" id="BMNK01000004">
    <property type="protein sequence ID" value="GGP06665.1"/>
    <property type="molecule type" value="Genomic_DNA"/>
</dbReference>
<evidence type="ECO:0000256" key="1">
    <source>
        <dbReference type="ARBA" id="ARBA00004651"/>
    </source>
</evidence>
<feature type="transmembrane region" description="Helical" evidence="7">
    <location>
        <begin position="182"/>
        <end position="202"/>
    </location>
</feature>
<comment type="caution">
    <text evidence="9">The sequence shown here is derived from an EMBL/GenBank/DDBJ whole genome shotgun (WGS) entry which is preliminary data.</text>
</comment>
<evidence type="ECO:0000256" key="2">
    <source>
        <dbReference type="ARBA" id="ARBA00022448"/>
    </source>
</evidence>
<dbReference type="Proteomes" id="UP000660745">
    <property type="component" value="Unassembled WGS sequence"/>
</dbReference>
<feature type="transmembrane region" description="Helical" evidence="7">
    <location>
        <begin position="239"/>
        <end position="259"/>
    </location>
</feature>
<dbReference type="SUPFAM" id="SSF103473">
    <property type="entry name" value="MFS general substrate transporter"/>
    <property type="match status" value="1"/>
</dbReference>
<feature type="transmembrane region" description="Helical" evidence="7">
    <location>
        <begin position="314"/>
        <end position="332"/>
    </location>
</feature>
<dbReference type="InterPro" id="IPR011701">
    <property type="entry name" value="MFS"/>
</dbReference>
<keyword evidence="2" id="KW-0813">Transport</keyword>
<feature type="transmembrane region" description="Helical" evidence="7">
    <location>
        <begin position="367"/>
        <end position="388"/>
    </location>
</feature>
<feature type="transmembrane region" description="Helical" evidence="7">
    <location>
        <begin position="438"/>
        <end position="458"/>
    </location>
</feature>
<feature type="region of interest" description="Disordered" evidence="6">
    <location>
        <begin position="508"/>
        <end position="553"/>
    </location>
</feature>
<feature type="transmembrane region" description="Helical" evidence="7">
    <location>
        <begin position="400"/>
        <end position="426"/>
    </location>
</feature>
<reference evidence="9" key="1">
    <citation type="journal article" date="2014" name="Int. J. Syst. Evol. Microbiol.">
        <title>Complete genome sequence of Corynebacterium casei LMG S-19264T (=DSM 44701T), isolated from a smear-ripened cheese.</title>
        <authorList>
            <consortium name="US DOE Joint Genome Institute (JGI-PGF)"/>
            <person name="Walter F."/>
            <person name="Albersmeier A."/>
            <person name="Kalinowski J."/>
            <person name="Ruckert C."/>
        </authorList>
    </citation>
    <scope>NUCLEOTIDE SEQUENCE</scope>
    <source>
        <strain evidence="9">CGMCC 4.7430</strain>
    </source>
</reference>
<dbReference type="PANTHER" id="PTHR42718">
    <property type="entry name" value="MAJOR FACILITATOR SUPERFAMILY MULTIDRUG TRANSPORTER MFSC"/>
    <property type="match status" value="1"/>
</dbReference>
<dbReference type="Pfam" id="PF07690">
    <property type="entry name" value="MFS_1"/>
    <property type="match status" value="1"/>
</dbReference>
<reference evidence="9" key="2">
    <citation type="submission" date="2020-09" db="EMBL/GenBank/DDBJ databases">
        <authorList>
            <person name="Sun Q."/>
            <person name="Zhou Y."/>
        </authorList>
    </citation>
    <scope>NUCLEOTIDE SEQUENCE</scope>
    <source>
        <strain evidence="9">CGMCC 4.7430</strain>
    </source>
</reference>
<feature type="transmembrane region" description="Helical" evidence="7">
    <location>
        <begin position="64"/>
        <end position="82"/>
    </location>
</feature>
<name>A0A918A3Y3_9ACTN</name>
<evidence type="ECO:0000256" key="3">
    <source>
        <dbReference type="ARBA" id="ARBA00022692"/>
    </source>
</evidence>
<feature type="transmembrane region" description="Helical" evidence="7">
    <location>
        <begin position="153"/>
        <end position="176"/>
    </location>
</feature>
<feature type="transmembrane region" description="Helical" evidence="7">
    <location>
        <begin position="344"/>
        <end position="361"/>
    </location>
</feature>
<keyword evidence="5 7" id="KW-0472">Membrane</keyword>
<feature type="domain" description="Major facilitator superfamily (MFS) profile" evidence="8">
    <location>
        <begin position="24"/>
        <end position="465"/>
    </location>
</feature>
<evidence type="ECO:0000256" key="5">
    <source>
        <dbReference type="ARBA" id="ARBA00023136"/>
    </source>
</evidence>
<keyword evidence="3 7" id="KW-0812">Transmembrane</keyword>
<dbReference type="InterPro" id="IPR020846">
    <property type="entry name" value="MFS_dom"/>
</dbReference>
<dbReference type="PROSITE" id="PS00216">
    <property type="entry name" value="SUGAR_TRANSPORT_1"/>
    <property type="match status" value="1"/>
</dbReference>
<feature type="transmembrane region" description="Helical" evidence="7">
    <location>
        <begin position="214"/>
        <end position="233"/>
    </location>
</feature>
<feature type="transmembrane region" description="Helical" evidence="7">
    <location>
        <begin position="94"/>
        <end position="113"/>
    </location>
</feature>
<dbReference type="InterPro" id="IPR005829">
    <property type="entry name" value="Sugar_transporter_CS"/>
</dbReference>
<dbReference type="RefSeq" id="WP_189139290.1">
    <property type="nucleotide sequence ID" value="NZ_BMNK01000004.1"/>
</dbReference>
<protein>
    <recommendedName>
        <fullName evidence="8">Major facilitator superfamily (MFS) profile domain-containing protein</fullName>
    </recommendedName>
</protein>
<dbReference type="PANTHER" id="PTHR42718:SF9">
    <property type="entry name" value="MAJOR FACILITATOR SUPERFAMILY MULTIDRUG TRANSPORTER MFSC"/>
    <property type="match status" value="1"/>
</dbReference>
<dbReference type="GO" id="GO:0005886">
    <property type="term" value="C:plasma membrane"/>
    <property type="evidence" value="ECO:0007669"/>
    <property type="project" value="UniProtKB-SubCell"/>
</dbReference>
<dbReference type="PROSITE" id="PS50850">
    <property type="entry name" value="MFS"/>
    <property type="match status" value="1"/>
</dbReference>
<evidence type="ECO:0000256" key="6">
    <source>
        <dbReference type="SAM" id="MobiDB-lite"/>
    </source>
</evidence>
<gene>
    <name evidence="9" type="ORF">GCM10012278_31280</name>
</gene>
<dbReference type="AlphaFoldDB" id="A0A918A3Y3"/>
<evidence type="ECO:0000256" key="4">
    <source>
        <dbReference type="ARBA" id="ARBA00022989"/>
    </source>
</evidence>
<keyword evidence="4 7" id="KW-1133">Transmembrane helix</keyword>
<keyword evidence="10" id="KW-1185">Reference proteome</keyword>
<dbReference type="InterPro" id="IPR036259">
    <property type="entry name" value="MFS_trans_sf"/>
</dbReference>
<dbReference type="Gene3D" id="1.20.1250.20">
    <property type="entry name" value="MFS general substrate transporter like domains"/>
    <property type="match status" value="1"/>
</dbReference>
<feature type="transmembrane region" description="Helical" evidence="7">
    <location>
        <begin position="280"/>
        <end position="302"/>
    </location>
</feature>
<feature type="transmembrane region" description="Helical" evidence="7">
    <location>
        <begin position="119"/>
        <end position="141"/>
    </location>
</feature>
<evidence type="ECO:0000259" key="8">
    <source>
        <dbReference type="PROSITE" id="PS50850"/>
    </source>
</evidence>